<dbReference type="PANTHER" id="PTHR23525">
    <property type="entry name" value="TRANSPORTER, PUTATIVE-RELATED"/>
    <property type="match status" value="1"/>
</dbReference>
<dbReference type="InterPro" id="IPR011701">
    <property type="entry name" value="MFS"/>
</dbReference>
<feature type="transmembrane region" description="Helical" evidence="1">
    <location>
        <begin position="81"/>
        <end position="103"/>
    </location>
</feature>
<dbReference type="Pfam" id="PF07690">
    <property type="entry name" value="MFS_1"/>
    <property type="match status" value="1"/>
</dbReference>
<dbReference type="Proteomes" id="UP001642464">
    <property type="component" value="Unassembled WGS sequence"/>
</dbReference>
<dbReference type="PANTHER" id="PTHR23525:SF1">
    <property type="entry name" value="NODULIN-LIKE DOMAIN-CONTAINING PROTEIN"/>
    <property type="match status" value="1"/>
</dbReference>
<feature type="transmembrane region" description="Helical" evidence="1">
    <location>
        <begin position="194"/>
        <end position="212"/>
    </location>
</feature>
<feature type="transmembrane region" description="Helical" evidence="1">
    <location>
        <begin position="349"/>
        <end position="366"/>
    </location>
</feature>
<feature type="transmembrane region" description="Helical" evidence="1">
    <location>
        <begin position="314"/>
        <end position="337"/>
    </location>
</feature>
<evidence type="ECO:0000313" key="3">
    <source>
        <dbReference type="Proteomes" id="UP001642464"/>
    </source>
</evidence>
<gene>
    <name evidence="2" type="ORF">SCF082_LOCUS26274</name>
</gene>
<feature type="transmembrane region" description="Helical" evidence="1">
    <location>
        <begin position="20"/>
        <end position="40"/>
    </location>
</feature>
<dbReference type="Gene3D" id="1.20.1250.20">
    <property type="entry name" value="MFS general substrate transporter like domains"/>
    <property type="match status" value="2"/>
</dbReference>
<feature type="transmembrane region" description="Helical" evidence="1">
    <location>
        <begin position="476"/>
        <end position="496"/>
    </location>
</feature>
<proteinExistence type="predicted"/>
<feature type="transmembrane region" description="Helical" evidence="1">
    <location>
        <begin position="378"/>
        <end position="396"/>
    </location>
</feature>
<sequence>MGWRDLNAWKNLNVQRSLVFTALYSLAMGLWGTSVLSGYLKSIPPGKNSLVGTAEGLQGTIQAIAALPSGALADTYGREMVLRGGSVVGMLAITIFVATLLYGESYDGDESLSQGRVEFVLTCVSLSMFGFFDGVTSGSIEAMFHDSLAVTERPRLTTAKFVTRVFFRAAGPCMSAVMFVYIGDTWTRPELRTVFFVGLGLTVLPVLMVLSLRQKYTLGQESEAIQTSPAMPLSNTYESLPDAEIRLEEDVVYSDASPTTGARRTDNASGNGLEERLLGNAEAGEAQDADGGQDERETAGSKTRLDAKYYIPRIILASDIMFGLASGMTIKFFPLFFKDEVELTPAQVNWIYVVSPLFLVSFSLLATKATATFGRVRVPLMFSSLGITLLLCMWRMGESEGKKLWKTPHVIIPVYILRTAAMNCCSPIRKSILIDFVDKKSRAWWNSMDSVTQFSWSGSAVIGGILCDKYGYGASFLATAIVQAMALSTFGLALLFRHRIDSIDH</sequence>
<keyword evidence="3" id="KW-1185">Reference proteome</keyword>
<evidence type="ECO:0000256" key="1">
    <source>
        <dbReference type="SAM" id="Phobius"/>
    </source>
</evidence>
<comment type="caution">
    <text evidence="2">The sequence shown here is derived from an EMBL/GenBank/DDBJ whole genome shotgun (WGS) entry which is preliminary data.</text>
</comment>
<dbReference type="EMBL" id="CAXAMM010019950">
    <property type="protein sequence ID" value="CAK9046758.1"/>
    <property type="molecule type" value="Genomic_DNA"/>
</dbReference>
<dbReference type="SUPFAM" id="SSF103473">
    <property type="entry name" value="MFS general substrate transporter"/>
    <property type="match status" value="1"/>
</dbReference>
<feature type="non-terminal residue" evidence="2">
    <location>
        <position position="505"/>
    </location>
</feature>
<protein>
    <submittedName>
        <fullName evidence="2">Uncharacterized protein</fullName>
    </submittedName>
</protein>
<reference evidence="2 3" key="1">
    <citation type="submission" date="2024-02" db="EMBL/GenBank/DDBJ databases">
        <authorList>
            <person name="Chen Y."/>
            <person name="Shah S."/>
            <person name="Dougan E. K."/>
            <person name="Thang M."/>
            <person name="Chan C."/>
        </authorList>
    </citation>
    <scope>NUCLEOTIDE SEQUENCE [LARGE SCALE GENOMIC DNA]</scope>
</reference>
<feature type="transmembrane region" description="Helical" evidence="1">
    <location>
        <begin position="119"/>
        <end position="144"/>
    </location>
</feature>
<organism evidence="2 3">
    <name type="scientific">Durusdinium trenchii</name>
    <dbReference type="NCBI Taxonomy" id="1381693"/>
    <lineage>
        <taxon>Eukaryota</taxon>
        <taxon>Sar</taxon>
        <taxon>Alveolata</taxon>
        <taxon>Dinophyceae</taxon>
        <taxon>Suessiales</taxon>
        <taxon>Symbiodiniaceae</taxon>
        <taxon>Durusdinium</taxon>
    </lineage>
</organism>
<keyword evidence="1" id="KW-1133">Transmembrane helix</keyword>
<dbReference type="InterPro" id="IPR036259">
    <property type="entry name" value="MFS_trans_sf"/>
</dbReference>
<feature type="transmembrane region" description="Helical" evidence="1">
    <location>
        <begin position="165"/>
        <end position="182"/>
    </location>
</feature>
<keyword evidence="1" id="KW-0472">Membrane</keyword>
<evidence type="ECO:0000313" key="2">
    <source>
        <dbReference type="EMBL" id="CAK9046758.1"/>
    </source>
</evidence>
<name>A0ABP0M6R5_9DINO</name>
<accession>A0ABP0M6R5</accession>
<keyword evidence="1" id="KW-0812">Transmembrane</keyword>